<keyword evidence="2" id="KW-1185">Reference proteome</keyword>
<gene>
    <name evidence="1" type="ordered locus">RSal33209_0454</name>
</gene>
<evidence type="ECO:0000313" key="1">
    <source>
        <dbReference type="EMBL" id="ABY22204.1"/>
    </source>
</evidence>
<sequence>MPIITPFKQSLRASEAIFEIQIAITLSVTRRFRRKIYPLLDD</sequence>
<dbReference type="KEGG" id="rsa:RSal33209_0454"/>
<dbReference type="STRING" id="288705.RSal33209_0454"/>
<proteinExistence type="predicted"/>
<dbReference type="HOGENOM" id="CLU_3256845_0_0_11"/>
<organism evidence="1 2">
    <name type="scientific">Renibacterium salmoninarum (strain ATCC 33209 / DSM 20767 / JCM 11484 / NBRC 15589 / NCIMB 2235)</name>
    <dbReference type="NCBI Taxonomy" id="288705"/>
    <lineage>
        <taxon>Bacteria</taxon>
        <taxon>Bacillati</taxon>
        <taxon>Actinomycetota</taxon>
        <taxon>Actinomycetes</taxon>
        <taxon>Micrococcales</taxon>
        <taxon>Micrococcaceae</taxon>
        <taxon>Renibacterium</taxon>
    </lineage>
</organism>
<protein>
    <submittedName>
        <fullName evidence="1">Uncharacterized protein</fullName>
    </submittedName>
</protein>
<reference evidence="2" key="1">
    <citation type="journal article" date="2008" name="J. Bacteriol.">
        <title>Genome sequence of the fish pathogen Renibacterium salmoninarum suggests reductive evolution away from an environmental Arthrobacter ancestor.</title>
        <authorList>
            <person name="Wiens G.D."/>
            <person name="Rockey D.D."/>
            <person name="Wu Z."/>
            <person name="Chang J."/>
            <person name="Levy R."/>
            <person name="Crane S."/>
            <person name="Chen D.S."/>
            <person name="Capri G.R."/>
            <person name="Burnett J.R."/>
            <person name="Sudheesh P.S."/>
            <person name="Schipma M.J."/>
            <person name="Burd H."/>
            <person name="Bhattacharyya A."/>
            <person name="Rhodes L.D."/>
            <person name="Kaul R."/>
            <person name="Strom M.S."/>
        </authorList>
    </citation>
    <scope>NUCLEOTIDE SEQUENCE [LARGE SCALE GENOMIC DNA]</scope>
    <source>
        <strain evidence="2">ATCC 33209 / DSM 20767 / JCM 11484 / NBRC 15589 / NCIMB 2235</strain>
    </source>
</reference>
<dbReference type="AlphaFoldDB" id="A9WM73"/>
<dbReference type="EMBL" id="CP000910">
    <property type="protein sequence ID" value="ABY22204.1"/>
    <property type="molecule type" value="Genomic_DNA"/>
</dbReference>
<accession>A9WM73</accession>
<name>A9WM73_RENSM</name>
<dbReference type="Proteomes" id="UP000002007">
    <property type="component" value="Chromosome"/>
</dbReference>
<evidence type="ECO:0000313" key="2">
    <source>
        <dbReference type="Proteomes" id="UP000002007"/>
    </source>
</evidence>